<keyword evidence="2" id="KW-1185">Reference proteome</keyword>
<dbReference type="AlphaFoldDB" id="A0AAV6WM96"/>
<protein>
    <submittedName>
        <fullName evidence="1">Uncharacterized protein</fullName>
    </submittedName>
</protein>
<organism evidence="1 2">
    <name type="scientific">Buddleja alternifolia</name>
    <dbReference type="NCBI Taxonomy" id="168488"/>
    <lineage>
        <taxon>Eukaryota</taxon>
        <taxon>Viridiplantae</taxon>
        <taxon>Streptophyta</taxon>
        <taxon>Embryophyta</taxon>
        <taxon>Tracheophyta</taxon>
        <taxon>Spermatophyta</taxon>
        <taxon>Magnoliopsida</taxon>
        <taxon>eudicotyledons</taxon>
        <taxon>Gunneridae</taxon>
        <taxon>Pentapetalae</taxon>
        <taxon>asterids</taxon>
        <taxon>lamiids</taxon>
        <taxon>Lamiales</taxon>
        <taxon>Scrophulariaceae</taxon>
        <taxon>Buddlejeae</taxon>
        <taxon>Buddleja</taxon>
    </lineage>
</organism>
<reference evidence="1" key="1">
    <citation type="submission" date="2019-10" db="EMBL/GenBank/DDBJ databases">
        <authorList>
            <person name="Zhang R."/>
            <person name="Pan Y."/>
            <person name="Wang J."/>
            <person name="Ma R."/>
            <person name="Yu S."/>
        </authorList>
    </citation>
    <scope>NUCLEOTIDE SEQUENCE</scope>
    <source>
        <strain evidence="1">LA-IB0</strain>
        <tissue evidence="1">Leaf</tissue>
    </source>
</reference>
<accession>A0AAV6WM96</accession>
<dbReference type="Proteomes" id="UP000826271">
    <property type="component" value="Unassembled WGS sequence"/>
</dbReference>
<sequence>MNDFFDGTVDVDASTVTGRLVDEDNAASKGSIDISTMSVPHTSADSVNTPADLLFPNNMGTKAETTPLTTSSPSLKNVHLKYLVILYMKLCLKKVPPARSDPDLSMLGGRLYKAALIGPDLSPVPDAFKMNHGNNAYAVIWTLEAETLFVCLLFIEYEQGMMFGSNFRTVTWDSIHDRLKGNDALWAAHLAAFPGDSCLRNAKLYHYDWLTAMFLPHPQIIDADVDSDSCGH</sequence>
<evidence type="ECO:0000313" key="1">
    <source>
        <dbReference type="EMBL" id="KAG8368944.1"/>
    </source>
</evidence>
<name>A0AAV6WM96_9LAMI</name>
<evidence type="ECO:0000313" key="2">
    <source>
        <dbReference type="Proteomes" id="UP000826271"/>
    </source>
</evidence>
<dbReference type="EMBL" id="WHWC01000015">
    <property type="protein sequence ID" value="KAG8368944.1"/>
    <property type="molecule type" value="Genomic_DNA"/>
</dbReference>
<proteinExistence type="predicted"/>
<comment type="caution">
    <text evidence="1">The sequence shown here is derived from an EMBL/GenBank/DDBJ whole genome shotgun (WGS) entry which is preliminary data.</text>
</comment>
<gene>
    <name evidence="1" type="ORF">BUALT_Bualt15G0099000</name>
</gene>